<gene>
    <name evidence="4" type="ORF">PQ465_19855</name>
</gene>
<dbReference type="PANTHER" id="PTHR30570:SF1">
    <property type="entry name" value="PHOSPHATE-BINDING PROTEIN PSTS"/>
    <property type="match status" value="1"/>
</dbReference>
<dbReference type="PROSITE" id="PS51257">
    <property type="entry name" value="PROKAR_LIPOPROTEIN"/>
    <property type="match status" value="1"/>
</dbReference>
<evidence type="ECO:0000256" key="1">
    <source>
        <dbReference type="ARBA" id="ARBA00022729"/>
    </source>
</evidence>
<keyword evidence="5" id="KW-1185">Reference proteome</keyword>
<dbReference type="Gene3D" id="3.40.190.10">
    <property type="entry name" value="Periplasmic binding protein-like II"/>
    <property type="match status" value="2"/>
</dbReference>
<sequence>MKRRSIAVIGLLAVVVLFAFASCSRTNTNNNTTDDSSAAAKQAQEDILVGTLQVVVDESTLPLMKEQEEVFLAAYPNAKLNIIAKPEVFAVRELLGNNASVAILARTLNEEEAQYFEKRSITPRVFPVWTDGIVVVSNTKAADTSVTIAYLLDAMRGKRADGRKIVFDNINSSSFRQLQEIGKIEKVASSFIEAGDGAKGVLERVAASEDRIGILGFNEYRDLLTSFPNKNNIRILSVQNTLGDKADNKFYKPNQSTIAAGQYPLQRTFYVLNYQPNMGLGIGFSAFLTGDRGQRIVLKSGAVPATMPGREIIVRDNI</sequence>
<feature type="signal peptide" evidence="2">
    <location>
        <begin position="1"/>
        <end position="21"/>
    </location>
</feature>
<feature type="chain" id="PRO_5047037787" evidence="2">
    <location>
        <begin position="22"/>
        <end position="318"/>
    </location>
</feature>
<dbReference type="Pfam" id="PF12849">
    <property type="entry name" value="PBP_like_2"/>
    <property type="match status" value="1"/>
</dbReference>
<feature type="domain" description="PBP" evidence="3">
    <location>
        <begin position="43"/>
        <end position="291"/>
    </location>
</feature>
<dbReference type="InterPro" id="IPR024370">
    <property type="entry name" value="PBP_domain"/>
</dbReference>
<name>A0ABY7WG87_9SPHI</name>
<evidence type="ECO:0000256" key="2">
    <source>
        <dbReference type="SAM" id="SignalP"/>
    </source>
</evidence>
<dbReference type="SUPFAM" id="SSF53850">
    <property type="entry name" value="Periplasmic binding protein-like II"/>
    <property type="match status" value="1"/>
</dbReference>
<evidence type="ECO:0000313" key="5">
    <source>
        <dbReference type="Proteomes" id="UP001221558"/>
    </source>
</evidence>
<keyword evidence="1 2" id="KW-0732">Signal</keyword>
<proteinExistence type="predicted"/>
<dbReference type="Proteomes" id="UP001221558">
    <property type="component" value="Chromosome"/>
</dbReference>
<dbReference type="RefSeq" id="WP_274267270.1">
    <property type="nucleotide sequence ID" value="NZ_CP117880.1"/>
</dbReference>
<dbReference type="InterPro" id="IPR050811">
    <property type="entry name" value="Phosphate_ABC_transporter"/>
</dbReference>
<organism evidence="4 5">
    <name type="scientific">Sphingobacterium oryzagri</name>
    <dbReference type="NCBI Taxonomy" id="3025669"/>
    <lineage>
        <taxon>Bacteria</taxon>
        <taxon>Pseudomonadati</taxon>
        <taxon>Bacteroidota</taxon>
        <taxon>Sphingobacteriia</taxon>
        <taxon>Sphingobacteriales</taxon>
        <taxon>Sphingobacteriaceae</taxon>
        <taxon>Sphingobacterium</taxon>
    </lineage>
</organism>
<evidence type="ECO:0000259" key="3">
    <source>
        <dbReference type="Pfam" id="PF12849"/>
    </source>
</evidence>
<protein>
    <submittedName>
        <fullName evidence="4">Substrate-binding domain-containing protein</fullName>
    </submittedName>
</protein>
<evidence type="ECO:0000313" key="4">
    <source>
        <dbReference type="EMBL" id="WDF68537.1"/>
    </source>
</evidence>
<dbReference type="EMBL" id="CP117880">
    <property type="protein sequence ID" value="WDF68537.1"/>
    <property type="molecule type" value="Genomic_DNA"/>
</dbReference>
<reference evidence="4 5" key="1">
    <citation type="submission" date="2023-02" db="EMBL/GenBank/DDBJ databases">
        <title>Genome sequence of Sphingobacterium sp. KACC 22765.</title>
        <authorList>
            <person name="Kim S."/>
            <person name="Heo J."/>
            <person name="Kwon S.-W."/>
        </authorList>
    </citation>
    <scope>NUCLEOTIDE SEQUENCE [LARGE SCALE GENOMIC DNA]</scope>
    <source>
        <strain evidence="4 5">KACC 22765</strain>
    </source>
</reference>
<accession>A0ABY7WG87</accession>
<dbReference type="PANTHER" id="PTHR30570">
    <property type="entry name" value="PERIPLASMIC PHOSPHATE BINDING COMPONENT OF PHOSPHATE ABC TRANSPORTER"/>
    <property type="match status" value="1"/>
</dbReference>